<dbReference type="PANTHER" id="PTHR43540:SF3">
    <property type="entry name" value="ENTEROBACTIN SYNTHASE COMPONENT B"/>
    <property type="match status" value="1"/>
</dbReference>
<evidence type="ECO:0000256" key="5">
    <source>
        <dbReference type="PIRSR" id="PIRSR001111-50"/>
    </source>
</evidence>
<dbReference type="SUPFAM" id="SSF47336">
    <property type="entry name" value="ACP-like"/>
    <property type="match status" value="1"/>
</dbReference>
<dbReference type="InterPro" id="IPR000868">
    <property type="entry name" value="Isochorismatase-like_dom"/>
</dbReference>
<evidence type="ECO:0000259" key="6">
    <source>
        <dbReference type="PROSITE" id="PS50075"/>
    </source>
</evidence>
<dbReference type="RefSeq" id="WP_107990915.1">
    <property type="nucleotide sequence ID" value="NZ_QAYG01000007.1"/>
</dbReference>
<feature type="domain" description="Carrier" evidence="6">
    <location>
        <begin position="217"/>
        <end position="292"/>
    </location>
</feature>
<dbReference type="PROSITE" id="PS50075">
    <property type="entry name" value="CARRIER"/>
    <property type="match status" value="1"/>
</dbReference>
<protein>
    <recommendedName>
        <fullName evidence="2">isochorismatase</fullName>
        <ecNumber evidence="2">3.3.2.1</ecNumber>
    </recommendedName>
</protein>
<evidence type="ECO:0000256" key="3">
    <source>
        <dbReference type="ARBA" id="ARBA00022801"/>
    </source>
</evidence>
<evidence type="ECO:0000313" key="7">
    <source>
        <dbReference type="EMBL" id="PTW59379.1"/>
    </source>
</evidence>
<dbReference type="InterPro" id="IPR036380">
    <property type="entry name" value="Isochorismatase-like_sf"/>
</dbReference>
<reference evidence="7 8" key="1">
    <citation type="submission" date="2018-04" db="EMBL/GenBank/DDBJ databases">
        <title>Genomic Encyclopedia of Archaeal and Bacterial Type Strains, Phase II (KMG-II): from individual species to whole genera.</title>
        <authorList>
            <person name="Goeker M."/>
        </authorList>
    </citation>
    <scope>NUCLEOTIDE SEQUENCE [LARGE SCALE GENOMIC DNA]</scope>
    <source>
        <strain evidence="7 8">DSM 23382</strain>
    </source>
</reference>
<dbReference type="PANTHER" id="PTHR43540">
    <property type="entry name" value="PEROXYUREIDOACRYLATE/UREIDOACRYLATE AMIDOHYDROLASE-RELATED"/>
    <property type="match status" value="1"/>
</dbReference>
<dbReference type="Proteomes" id="UP000244081">
    <property type="component" value="Unassembled WGS sequence"/>
</dbReference>
<comment type="catalytic activity">
    <reaction evidence="4">
        <text>isochorismate + H2O = (2S,3S)-2,3-dihydroxy-2,3-dihydrobenzoate + pyruvate</text>
        <dbReference type="Rhea" id="RHEA:11112"/>
        <dbReference type="ChEBI" id="CHEBI:15361"/>
        <dbReference type="ChEBI" id="CHEBI:15377"/>
        <dbReference type="ChEBI" id="CHEBI:29780"/>
        <dbReference type="ChEBI" id="CHEBI:58764"/>
        <dbReference type="EC" id="3.3.2.1"/>
    </reaction>
</comment>
<evidence type="ECO:0000313" key="8">
    <source>
        <dbReference type="Proteomes" id="UP000244081"/>
    </source>
</evidence>
<evidence type="ECO:0000256" key="1">
    <source>
        <dbReference type="ARBA" id="ARBA00004924"/>
    </source>
</evidence>
<keyword evidence="7" id="KW-0456">Lyase</keyword>
<proteinExistence type="predicted"/>
<organism evidence="7 8">
    <name type="scientific">Breoghania corrubedonensis</name>
    <dbReference type="NCBI Taxonomy" id="665038"/>
    <lineage>
        <taxon>Bacteria</taxon>
        <taxon>Pseudomonadati</taxon>
        <taxon>Pseudomonadota</taxon>
        <taxon>Alphaproteobacteria</taxon>
        <taxon>Hyphomicrobiales</taxon>
        <taxon>Stappiaceae</taxon>
        <taxon>Breoghania</taxon>
    </lineage>
</organism>
<comment type="caution">
    <text evidence="7">The sequence shown here is derived from an EMBL/GenBank/DDBJ whole genome shotgun (WGS) entry which is preliminary data.</text>
</comment>
<keyword evidence="8" id="KW-1185">Reference proteome</keyword>
<dbReference type="SUPFAM" id="SSF52499">
    <property type="entry name" value="Isochorismatase-like hydrolases"/>
    <property type="match status" value="1"/>
</dbReference>
<keyword evidence="5" id="KW-0597">Phosphoprotein</keyword>
<dbReference type="GO" id="GO:0016829">
    <property type="term" value="F:lyase activity"/>
    <property type="evidence" value="ECO:0007669"/>
    <property type="project" value="UniProtKB-KW"/>
</dbReference>
<comment type="pathway">
    <text evidence="1">Siderophore biosynthesis.</text>
</comment>
<sequence length="297" mass="32891">MGLPRIAPYQLPVAGDIPEPRGPWKIEAGRAVLLVHDMQTYFVRAFDRTMAPIAPAIANMARLIEQARALEIPVFYTAQTGDQDRRDRGLQADLWGPGMSNDPGETAIVAELAPKAGERVLVKHRYSAFQRSNLEPLMRVRGRDQLIVTGIYAHIGCLMTASEAFQRDFETFVVADAMADFSRAEHDMAVRWVAGRCGVAMTTDAILQALGAAPALSDVLTRERMRADIAATIHEDPGEIGDDDNLVDLGLDSMRAMTLVTGWRDLGLDLDFSEFAQDPTLSRWWAVVERRLRKMAA</sequence>
<dbReference type="PIRSF" id="PIRSF001111">
    <property type="entry name" value="Isochorismatase"/>
    <property type="match status" value="1"/>
</dbReference>
<dbReference type="Gene3D" id="1.10.1200.10">
    <property type="entry name" value="ACP-like"/>
    <property type="match status" value="1"/>
</dbReference>
<dbReference type="Gene3D" id="3.40.50.850">
    <property type="entry name" value="Isochorismatase-like"/>
    <property type="match status" value="1"/>
</dbReference>
<dbReference type="Pfam" id="PF00550">
    <property type="entry name" value="PP-binding"/>
    <property type="match status" value="1"/>
</dbReference>
<comment type="cofactor">
    <cofactor evidence="5">
        <name>pantetheine 4'-phosphate</name>
        <dbReference type="ChEBI" id="CHEBI:47942"/>
    </cofactor>
    <text evidence="5">Binds 1 phosphopantetheine covalently.</text>
</comment>
<dbReference type="EMBL" id="QAYG01000007">
    <property type="protein sequence ID" value="PTW59379.1"/>
    <property type="molecule type" value="Genomic_DNA"/>
</dbReference>
<keyword evidence="3" id="KW-0378">Hydrolase</keyword>
<dbReference type="OrthoDB" id="8477867at2"/>
<dbReference type="PRINTS" id="PR01398">
    <property type="entry name" value="ISCHRISMTASE"/>
</dbReference>
<dbReference type="EC" id="3.3.2.1" evidence="2"/>
<dbReference type="InterPro" id="IPR016291">
    <property type="entry name" value="Isochorismatase"/>
</dbReference>
<accession>A0A2T5V6K5</accession>
<feature type="modified residue" description="O-(pantetheine 4'-phosphoryl)serine" evidence="5">
    <location>
        <position position="253"/>
    </location>
</feature>
<evidence type="ECO:0000256" key="4">
    <source>
        <dbReference type="ARBA" id="ARBA00048590"/>
    </source>
</evidence>
<name>A0A2T5V6K5_9HYPH</name>
<gene>
    <name evidence="7" type="ORF">C8N35_10792</name>
</gene>
<dbReference type="GO" id="GO:0008908">
    <property type="term" value="F:isochorismatase activity"/>
    <property type="evidence" value="ECO:0007669"/>
    <property type="project" value="UniProtKB-EC"/>
</dbReference>
<dbReference type="InterPro" id="IPR036736">
    <property type="entry name" value="ACP-like_sf"/>
</dbReference>
<evidence type="ECO:0000256" key="2">
    <source>
        <dbReference type="ARBA" id="ARBA00012100"/>
    </source>
</evidence>
<dbReference type="InterPro" id="IPR009081">
    <property type="entry name" value="PP-bd_ACP"/>
</dbReference>
<keyword evidence="5" id="KW-0596">Phosphopantetheine</keyword>
<dbReference type="Pfam" id="PF00857">
    <property type="entry name" value="Isochorismatase"/>
    <property type="match status" value="1"/>
</dbReference>
<dbReference type="InterPro" id="IPR050272">
    <property type="entry name" value="Isochorismatase-like_hydrls"/>
</dbReference>
<dbReference type="AlphaFoldDB" id="A0A2T5V6K5"/>